<keyword evidence="1 4" id="KW-0378">Hydrolase</keyword>
<dbReference type="PIRSF" id="PIRSF001267">
    <property type="entry name" value="Pyrophosphatase_GppA_Ppx"/>
    <property type="match status" value="1"/>
</dbReference>
<dbReference type="Proteomes" id="UP000094609">
    <property type="component" value="Chromosome"/>
</dbReference>
<keyword evidence="5" id="KW-1185">Reference proteome</keyword>
<dbReference type="InterPro" id="IPR043129">
    <property type="entry name" value="ATPase_NBD"/>
</dbReference>
<dbReference type="PANTHER" id="PTHR30005">
    <property type="entry name" value="EXOPOLYPHOSPHATASE"/>
    <property type="match status" value="1"/>
</dbReference>
<sequence>MSKRTAIIDIGSNSARMAIFEKSSRFAFHLINETKSRVRIGEGAYNFDGVLQEPALKRAFTALEEFGHIIKGLKCNKVLCIATSALRDAPNANAFINQVHHELNINIKIIEGTKEAYYGAVGALNYLKEIHDAVTIDIGGGSTELAKIENGLIVETISLNIGTVRLKELFFDKKIPLEKIRAFINEAIEKIPERFTCNDMIGIGGTLRSLSKIIMERTNYPLKTVHGFEYEIASHTSLVNAIVSSDVLGLKNLGVRKDRFDTMREGCIIFQSILQKLSSKTMITSGAGIREGAYLCDLLRSHHHKFSSDFKLSLRSFKDRFSLMEEDNLYIKRVSHLLFDTLSPLHGIPENFKYELGVAAELHNIGTKLGFYQNHLHSFYFILNNLNYGFSHEQKILIAMLIKYHVNKLPAQEDMTLYKTLLPDMQTVQWLSFILSLAKAINSDMRRSKIAFSYQNHTLTIQAEKRLFLAREQIKQLIKPASFAIIIK</sequence>
<dbReference type="CDD" id="cd24052">
    <property type="entry name" value="ASKHA_NBD_HpPPX-GppA-like"/>
    <property type="match status" value="1"/>
</dbReference>
<dbReference type="GO" id="GO:0004309">
    <property type="term" value="F:exopolyphosphatase activity"/>
    <property type="evidence" value="ECO:0007669"/>
    <property type="project" value="UniProtKB-EC"/>
</dbReference>
<dbReference type="SUPFAM" id="SSF53067">
    <property type="entry name" value="Actin-like ATPase domain"/>
    <property type="match status" value="2"/>
</dbReference>
<dbReference type="RefSeq" id="WP_069477045.1">
    <property type="nucleotide sequence ID" value="NZ_CP017111.1"/>
</dbReference>
<dbReference type="EC" id="3.6.1.11" evidence="4"/>
<dbReference type="PATRIC" id="fig|1193502.14.peg.282"/>
<dbReference type="Pfam" id="PF21447">
    <property type="entry name" value="Ppx-GppA_III"/>
    <property type="match status" value="1"/>
</dbReference>
<evidence type="ECO:0000256" key="1">
    <source>
        <dbReference type="ARBA" id="ARBA00022801"/>
    </source>
</evidence>
<dbReference type="PANTHER" id="PTHR30005:SF0">
    <property type="entry name" value="RETROGRADE REGULATION PROTEIN 2"/>
    <property type="match status" value="1"/>
</dbReference>
<reference evidence="5" key="1">
    <citation type="submission" date="2016-08" db="EMBL/GenBank/DDBJ databases">
        <title>Complete genome sequence of the organohalide-respiring Epsilonproteobacterium Sulfurospirillum halorespirans.</title>
        <authorList>
            <person name="Goris T."/>
            <person name="Zimmermann J."/>
            <person name="Schenz B."/>
            <person name="Lemos M."/>
            <person name="Hackermueller J."/>
            <person name="Diekert G."/>
        </authorList>
    </citation>
    <scope>NUCLEOTIDE SEQUENCE [LARGE SCALE GENOMIC DNA]</scope>
    <source>
        <strain>DSM 13726</strain>
        <strain evidence="5">PCE-M2</strain>
    </source>
</reference>
<dbReference type="InterPro" id="IPR003695">
    <property type="entry name" value="Ppx_GppA_N"/>
</dbReference>
<evidence type="ECO:0000313" key="5">
    <source>
        <dbReference type="Proteomes" id="UP000094609"/>
    </source>
</evidence>
<dbReference type="InterPro" id="IPR030673">
    <property type="entry name" value="PyroPPase_GppA_Ppx"/>
</dbReference>
<name>A0A1D7TGT3_9BACT</name>
<feature type="domain" description="Ppx/GppA phosphatase N-terminal" evidence="2">
    <location>
        <begin position="19"/>
        <end position="299"/>
    </location>
</feature>
<dbReference type="STRING" id="1193502.SHALO_0277"/>
<dbReference type="Pfam" id="PF02541">
    <property type="entry name" value="Ppx-GppA"/>
    <property type="match status" value="1"/>
</dbReference>
<evidence type="ECO:0000313" key="4">
    <source>
        <dbReference type="EMBL" id="AOO64074.1"/>
    </source>
</evidence>
<organism evidence="4 5">
    <name type="scientific">Sulfurospirillum halorespirans DSM 13726</name>
    <dbReference type="NCBI Taxonomy" id="1193502"/>
    <lineage>
        <taxon>Bacteria</taxon>
        <taxon>Pseudomonadati</taxon>
        <taxon>Campylobacterota</taxon>
        <taxon>Epsilonproteobacteria</taxon>
        <taxon>Campylobacterales</taxon>
        <taxon>Sulfurospirillaceae</taxon>
        <taxon>Sulfurospirillum</taxon>
    </lineage>
</organism>
<evidence type="ECO:0000259" key="3">
    <source>
        <dbReference type="Pfam" id="PF21447"/>
    </source>
</evidence>
<accession>A0A1D7TGT3</accession>
<dbReference type="Gene3D" id="1.10.3210.10">
    <property type="entry name" value="Hypothetical protein af1432"/>
    <property type="match status" value="1"/>
</dbReference>
<protein>
    <submittedName>
        <fullName evidence="4">Putative exopolyphosphatase</fullName>
        <ecNumber evidence="4">3.6.1.11</ecNumber>
    </submittedName>
</protein>
<dbReference type="Gene3D" id="3.30.420.150">
    <property type="entry name" value="Exopolyphosphatase. Domain 2"/>
    <property type="match status" value="1"/>
</dbReference>
<dbReference type="InterPro" id="IPR050273">
    <property type="entry name" value="GppA/Ppx_hydrolase"/>
</dbReference>
<dbReference type="InterPro" id="IPR048950">
    <property type="entry name" value="Ppx_GppA_C"/>
</dbReference>
<dbReference type="KEGG" id="shal:SHALO_0277"/>
<dbReference type="EMBL" id="CP017111">
    <property type="protein sequence ID" value="AOO64074.1"/>
    <property type="molecule type" value="Genomic_DNA"/>
</dbReference>
<feature type="domain" description="Ppx/GppA phosphatase C-terminal" evidence="3">
    <location>
        <begin position="313"/>
        <end position="467"/>
    </location>
</feature>
<evidence type="ECO:0000259" key="2">
    <source>
        <dbReference type="Pfam" id="PF02541"/>
    </source>
</evidence>
<dbReference type="Gene3D" id="3.30.420.40">
    <property type="match status" value="1"/>
</dbReference>
<gene>
    <name evidence="4" type="ORF">SHALO_0277</name>
</gene>
<proteinExistence type="predicted"/>
<dbReference type="SUPFAM" id="SSF109604">
    <property type="entry name" value="HD-domain/PDEase-like"/>
    <property type="match status" value="1"/>
</dbReference>
<dbReference type="AlphaFoldDB" id="A0A1D7TGT3"/>